<dbReference type="OrthoDB" id="3199331at2"/>
<evidence type="ECO:0000313" key="2">
    <source>
        <dbReference type="EMBL" id="OIJ11358.1"/>
    </source>
</evidence>
<keyword evidence="1" id="KW-1133">Transmembrane helix</keyword>
<gene>
    <name evidence="2" type="ORF">BKP37_15905</name>
</gene>
<dbReference type="Proteomes" id="UP000179524">
    <property type="component" value="Unassembled WGS sequence"/>
</dbReference>
<accession>A0A1S2LFS6</accession>
<dbReference type="PROSITE" id="PS51257">
    <property type="entry name" value="PROKAR_LIPOPROTEIN"/>
    <property type="match status" value="1"/>
</dbReference>
<proteinExistence type="predicted"/>
<feature type="transmembrane region" description="Helical" evidence="1">
    <location>
        <begin position="438"/>
        <end position="456"/>
    </location>
</feature>
<feature type="transmembrane region" description="Helical" evidence="1">
    <location>
        <begin position="527"/>
        <end position="544"/>
    </location>
</feature>
<feature type="transmembrane region" description="Helical" evidence="1">
    <location>
        <begin position="636"/>
        <end position="655"/>
    </location>
</feature>
<keyword evidence="1" id="KW-0812">Transmembrane</keyword>
<feature type="transmembrane region" description="Helical" evidence="1">
    <location>
        <begin position="577"/>
        <end position="597"/>
    </location>
</feature>
<dbReference type="EMBL" id="MLQR01000040">
    <property type="protein sequence ID" value="OIJ11358.1"/>
    <property type="molecule type" value="Genomic_DNA"/>
</dbReference>
<organism evidence="2 3">
    <name type="scientific">Anaerobacillus alkalilacustris</name>
    <dbReference type="NCBI Taxonomy" id="393763"/>
    <lineage>
        <taxon>Bacteria</taxon>
        <taxon>Bacillati</taxon>
        <taxon>Bacillota</taxon>
        <taxon>Bacilli</taxon>
        <taxon>Bacillales</taxon>
        <taxon>Bacillaceae</taxon>
        <taxon>Anaerobacillus</taxon>
    </lineage>
</organism>
<feature type="transmembrane region" description="Helical" evidence="1">
    <location>
        <begin position="463"/>
        <end position="485"/>
    </location>
</feature>
<reference evidence="2 3" key="1">
    <citation type="submission" date="2016-10" db="EMBL/GenBank/DDBJ databases">
        <title>Draft genome sequences of four alkaliphilic bacteria belonging to the Anaerobacillus genus.</title>
        <authorList>
            <person name="Bassil N.M."/>
            <person name="Lloyd J.R."/>
        </authorList>
    </citation>
    <scope>NUCLEOTIDE SEQUENCE [LARGE SCALE GENOMIC DNA]</scope>
    <source>
        <strain evidence="2 3">DSM 18345</strain>
    </source>
</reference>
<name>A0A1S2LFS6_9BACI</name>
<keyword evidence="3" id="KW-1185">Reference proteome</keyword>
<feature type="transmembrane region" description="Helical" evidence="1">
    <location>
        <begin position="667"/>
        <end position="683"/>
    </location>
</feature>
<protein>
    <submittedName>
        <fullName evidence="2">Uncharacterized protein</fullName>
    </submittedName>
</protein>
<dbReference type="AlphaFoldDB" id="A0A1S2LFS6"/>
<evidence type="ECO:0000256" key="1">
    <source>
        <dbReference type="SAM" id="Phobius"/>
    </source>
</evidence>
<keyword evidence="1" id="KW-0472">Membrane</keyword>
<evidence type="ECO:0000313" key="3">
    <source>
        <dbReference type="Proteomes" id="UP000179524"/>
    </source>
</evidence>
<comment type="caution">
    <text evidence="2">The sequence shown here is derived from an EMBL/GenBank/DDBJ whole genome shotgun (WGS) entry which is preliminary data.</text>
</comment>
<dbReference type="RefSeq" id="WP_071310607.1">
    <property type="nucleotide sequence ID" value="NZ_MLQR01000040.1"/>
</dbReference>
<sequence length="709" mass="81203">MNIKFKSCFAYFILFLLLISCEKVYSAEEIEKNLVLVLVPDLSFQEVKWLKEKGEFPQLWKTGGMAAMNVRPDGPYSFLNNAVSLSAGVRGLGIEGWNAYSKGEFDNGTLVEERYQQWTGKLVDEGIIFHPYLHKLVDKNKETTYRADIGILGQTLKENSVHSYVLGNSDYNEEKIRYGPLLTMDQEGLTKGLLDATRKSPGSAAGVVMDVDKILAYLSTFNNQSSFFVIEWGDLYRLYKQKDVMTDEYFSKQYELTLLNLELFMYQLLSGNYTDNLMMASPMVHNDAYHNKERLAPFFYWQGSLGEHIFHIYSSTTRQPFIISNFDLVPTLLNYFHIDHSNKFFGKPLHIKEVNESLLESGLKSIDLMFVIFKTRNVVLSSYITILVLLLILVSVIIFLKDQKEGWKQTAKVLLVSGISSPLWLLLTPYALNYIQANIYLLLLTLLSFLTGYVLVRYVSNPIFAISVSLFVAITVDLFLGHYFMQRSYLGYDPIIGARYYGIGNEYAGIYLISSILLLDNPLFRKWFLLLFISLGQIFVLSFANLGANAGATIATGVMFGFFYYRFYVTNFQWRKLLLIFSVLVPVVIAILFFAQLNGKESHIGYAFSKLFQGDVLYITDTIKRKLEMNWKIFRFSNWTQLFVTTYFLIALYLWRGKKIVRNEAKKLIIQTGVVASLALLVFNDSGVVAAATSMFIIVCTSYYWALEN</sequence>
<feature type="transmembrane region" description="Helical" evidence="1">
    <location>
        <begin position="412"/>
        <end position="432"/>
    </location>
</feature>
<feature type="transmembrane region" description="Helical" evidence="1">
    <location>
        <begin position="550"/>
        <end position="568"/>
    </location>
</feature>
<feature type="transmembrane region" description="Helical" evidence="1">
    <location>
        <begin position="689"/>
        <end position="707"/>
    </location>
</feature>
<feature type="transmembrane region" description="Helical" evidence="1">
    <location>
        <begin position="500"/>
        <end position="520"/>
    </location>
</feature>
<feature type="transmembrane region" description="Helical" evidence="1">
    <location>
        <begin position="380"/>
        <end position="400"/>
    </location>
</feature>